<dbReference type="GO" id="GO:0042546">
    <property type="term" value="P:cell wall biogenesis"/>
    <property type="evidence" value="ECO:0000315"/>
    <property type="project" value="CGD"/>
</dbReference>
<feature type="compositionally biased region" description="Basic and acidic residues" evidence="2">
    <location>
        <begin position="517"/>
        <end position="558"/>
    </location>
</feature>
<dbReference type="OrthoDB" id="2305498at2759"/>
<evidence type="ECO:0000313" key="6">
    <source>
        <dbReference type="Proteomes" id="UP000000559"/>
    </source>
</evidence>
<dbReference type="GeneID" id="3640741"/>
<protein>
    <submittedName>
        <fullName evidence="5">Smi1p</fullName>
    </submittedName>
</protein>
<dbReference type="RefSeq" id="XP_717596.2">
    <property type="nucleotide sequence ID" value="XM_712503.2"/>
</dbReference>
<feature type="compositionally biased region" description="Low complexity" evidence="2">
    <location>
        <begin position="424"/>
        <end position="450"/>
    </location>
</feature>
<dbReference type="GO" id="GO:0044407">
    <property type="term" value="P:single-species biofilm formation in or on host organism"/>
    <property type="evidence" value="ECO:0000315"/>
    <property type="project" value="CGD"/>
</dbReference>
<dbReference type="EMBL" id="CP017623">
    <property type="protein sequence ID" value="AOW26428.1"/>
    <property type="molecule type" value="Genomic_DNA"/>
</dbReference>
<dbReference type="PIRSF" id="PIRSF017023">
    <property type="entry name" value="KNR4"/>
    <property type="match status" value="1"/>
</dbReference>
<evidence type="ECO:0000256" key="2">
    <source>
        <dbReference type="SAM" id="MobiDB-lite"/>
    </source>
</evidence>
<accession>A0A1D8PE53</accession>
<reference evidence="5 6" key="2">
    <citation type="journal article" date="2007" name="Genome Biol.">
        <title>Assembly of the Candida albicans genome into sixteen supercontigs aligned on the eight chromosomes.</title>
        <authorList>
            <person name="van het Hoog M."/>
            <person name="Rast T.J."/>
            <person name="Martchenko M."/>
            <person name="Grindle S."/>
            <person name="Dignard D."/>
            <person name="Hogues H."/>
            <person name="Cuomo C."/>
            <person name="Berriman M."/>
            <person name="Scherer S."/>
            <person name="Magee B.B."/>
            <person name="Whiteway M."/>
            <person name="Chibana H."/>
            <person name="Nantel A."/>
            <person name="Magee P.T."/>
        </authorList>
    </citation>
    <scope>GENOME REANNOTATION</scope>
    <source>
        <strain evidence="6">SC5314 / ATCC MYA-2876</strain>
    </source>
</reference>
<dbReference type="AlphaFoldDB" id="A0A1D8PE53"/>
<dbReference type="eggNOG" id="ENOG502QTAZ">
    <property type="taxonomic scope" value="Eukaryota"/>
</dbReference>
<dbReference type="InterPro" id="IPR018958">
    <property type="entry name" value="Knr4/Smi1-like_dom"/>
</dbReference>
<dbReference type="VEuPathDB" id="FungiDB:C1_07870C_A"/>
<feature type="domain" description="Knr4/Smi1-like" evidence="3">
    <location>
        <begin position="124"/>
        <end position="296"/>
    </location>
</feature>
<feature type="compositionally biased region" description="Polar residues" evidence="2">
    <location>
        <begin position="53"/>
        <end position="62"/>
    </location>
</feature>
<dbReference type="CGD" id="CAL0000199204">
    <property type="gene designation" value="SMI1"/>
</dbReference>
<name>A0A1D8PE53_CANAL</name>
<feature type="compositionally biased region" description="Low complexity" evidence="2">
    <location>
        <begin position="565"/>
        <end position="587"/>
    </location>
</feature>
<feature type="compositionally biased region" description="Polar residues" evidence="2">
    <location>
        <begin position="460"/>
        <end position="471"/>
    </location>
</feature>
<evidence type="ECO:0000256" key="1">
    <source>
        <dbReference type="ARBA" id="ARBA00005303"/>
    </source>
</evidence>
<feature type="compositionally biased region" description="Polar residues" evidence="2">
    <location>
        <begin position="414"/>
        <end position="423"/>
    </location>
</feature>
<dbReference type="SMR" id="A0A1D8PE53"/>
<comment type="similarity">
    <text evidence="1">Belongs to the KNR4/SMI1 family.</text>
</comment>
<dbReference type="STRING" id="237561.A0A1D8PE53"/>
<dbReference type="GO" id="GO:0070880">
    <property type="term" value="P:fungal-type cell wall beta-glucan biosynthetic process"/>
    <property type="evidence" value="ECO:0000315"/>
    <property type="project" value="CGD"/>
</dbReference>
<feature type="compositionally biased region" description="Low complexity" evidence="2">
    <location>
        <begin position="391"/>
        <end position="413"/>
    </location>
</feature>
<dbReference type="SMART" id="SM00860">
    <property type="entry name" value="SMI1_KNR4"/>
    <property type="match status" value="1"/>
</dbReference>
<dbReference type="InParanoid" id="A0A1D8PE53"/>
<feature type="compositionally biased region" description="Basic and acidic residues" evidence="2">
    <location>
        <begin position="21"/>
        <end position="31"/>
    </location>
</feature>
<dbReference type="InterPro" id="IPR037883">
    <property type="entry name" value="Knr4/Smi1-like_sf"/>
</dbReference>
<reference evidence="5 6" key="3">
    <citation type="journal article" date="2013" name="Genome Biol.">
        <title>Assembly of a phased diploid Candida albicans genome facilitates allele-specific measurements and provides a simple model for repeat and indel structure.</title>
        <authorList>
            <person name="Muzzey D."/>
            <person name="Schwartz K."/>
            <person name="Weissman J.S."/>
            <person name="Sherlock G."/>
        </authorList>
    </citation>
    <scope>NUCLEOTIDE SEQUENCE [LARGE SCALE GENOMIC DNA]</scope>
    <source>
        <strain evidence="6">SC5314 / ATCC MYA-2876</strain>
    </source>
</reference>
<feature type="compositionally biased region" description="Basic and acidic residues" evidence="2">
    <location>
        <begin position="590"/>
        <end position="620"/>
    </location>
</feature>
<gene>
    <name evidence="4 5" type="primary">SMI1</name>
    <name evidence="5" type="ordered locus">CAALFM_C107870CA</name>
    <name evidence="4" type="ordered locus">orf19.12525</name>
</gene>
<feature type="region of interest" description="Disordered" evidence="2">
    <location>
        <begin position="384"/>
        <end position="620"/>
    </location>
</feature>
<dbReference type="InterPro" id="IPR051873">
    <property type="entry name" value="KNR4/SMI1_regulator"/>
</dbReference>
<evidence type="ECO:0000313" key="4">
    <source>
        <dbReference type="CGD" id="CAL0000199204"/>
    </source>
</evidence>
<dbReference type="Pfam" id="PF09346">
    <property type="entry name" value="SMI1_KNR4"/>
    <property type="match status" value="1"/>
</dbReference>
<dbReference type="PANTHER" id="PTHR47432">
    <property type="entry name" value="CELL WALL ASSEMBLY REGULATOR SMI1"/>
    <property type="match status" value="1"/>
</dbReference>
<sequence>MGLLDNLKAFVHSITTEDHYASYDSPYRNDDNEPIGTNSHRSSTNDSALPLNNDLNNSQYSLDNSTGAAGFYRPGMKSSQQDLPLQNFSANGQPPLPSIDSLWDRIEYWIEQEYPELEDNLNDGVTTADLNEFMQDLQIGRNLPDDFRQFYKRHDGQLRGGKPTGLIMGLVLLDLEAIVEEKILWTKVAERLEGQYYMAQHKQRQDNIMKEGSSNNKSGPINNSFVANQRSIPPNSIQPYYYHKGWVILLKDNIGNQVAMDLLPGPAGQVGQIILFGRDFDTKLVIASSLQEFLFGFVTDLEQGNFQIDSSEYQEQLGFLSNDRNGDFMVGDEDEDQGELSFWDKDGQEFGKNVIRGRLSYIEVLKRRALKKYGLSETFETSFVPQRIPKKQQPQQKSSGSGSGSTTPIISQSRNASSSNLKKTTTNGNAASPATAAGSASTATTGAGNTKNKPPVPSPLANSDNASSSFSIPKETILNKNKPEKEEKEDKQEVSSSEKATVESKDPIETVNVSVNTDKEKPESKAESEAVKADDKESEEIKVTKNNDTEESEKKVEPEPESESEVVANAESLEEQQTVESSETTETSEVETKEESKKDTKEKSNDETKEVTDGLKEVEL</sequence>
<dbReference type="PANTHER" id="PTHR47432:SF1">
    <property type="entry name" value="CELL WALL ASSEMBLY REGULATOR SMI1"/>
    <property type="match status" value="1"/>
</dbReference>
<evidence type="ECO:0000259" key="3">
    <source>
        <dbReference type="SMART" id="SM00860"/>
    </source>
</evidence>
<organism evidence="5 6">
    <name type="scientific">Candida albicans (strain SC5314 / ATCC MYA-2876)</name>
    <name type="common">Yeast</name>
    <dbReference type="NCBI Taxonomy" id="237561"/>
    <lineage>
        <taxon>Eukaryota</taxon>
        <taxon>Fungi</taxon>
        <taxon>Dikarya</taxon>
        <taxon>Ascomycota</taxon>
        <taxon>Saccharomycotina</taxon>
        <taxon>Pichiomycetes</taxon>
        <taxon>Debaryomycetaceae</taxon>
        <taxon>Candida/Lodderomyces clade</taxon>
        <taxon>Candida</taxon>
    </lineage>
</organism>
<dbReference type="GO" id="GO:0071466">
    <property type="term" value="P:cellular response to xenobiotic stimulus"/>
    <property type="evidence" value="ECO:0000315"/>
    <property type="project" value="CGD"/>
</dbReference>
<dbReference type="SUPFAM" id="SSF160631">
    <property type="entry name" value="SMI1/KNR4-like"/>
    <property type="match status" value="1"/>
</dbReference>
<feature type="region of interest" description="Disordered" evidence="2">
    <location>
        <begin position="21"/>
        <end position="62"/>
    </location>
</feature>
<evidence type="ECO:0000313" key="5">
    <source>
        <dbReference type="EMBL" id="AOW26428.1"/>
    </source>
</evidence>
<dbReference type="Proteomes" id="UP000000559">
    <property type="component" value="Chromosome 1"/>
</dbReference>
<feature type="compositionally biased region" description="Basic and acidic residues" evidence="2">
    <location>
        <begin position="481"/>
        <end position="493"/>
    </location>
</feature>
<proteinExistence type="inferred from homology"/>
<dbReference type="InterPro" id="IPR009203">
    <property type="entry name" value="Knr4/Smi1"/>
</dbReference>
<dbReference type="KEGG" id="cal:CAALFM_C107870CA"/>
<keyword evidence="6" id="KW-1185">Reference proteome</keyword>
<feature type="compositionally biased region" description="Polar residues" evidence="2">
    <location>
        <begin position="35"/>
        <end position="47"/>
    </location>
</feature>
<reference evidence="5 6" key="1">
    <citation type="journal article" date="2004" name="Proc. Natl. Acad. Sci. U.S.A.">
        <title>The diploid genome sequence of Candida albicans.</title>
        <authorList>
            <person name="Jones T."/>
            <person name="Federspiel N.A."/>
            <person name="Chibana H."/>
            <person name="Dungan J."/>
            <person name="Kalman S."/>
            <person name="Magee B.B."/>
            <person name="Newport G."/>
            <person name="Thorstenson Y.R."/>
            <person name="Agabian N."/>
            <person name="Magee P.T."/>
            <person name="Davis R.W."/>
            <person name="Scherer S."/>
        </authorList>
    </citation>
    <scope>NUCLEOTIDE SEQUENCE [LARGE SCALE GENOMIC DNA]</scope>
    <source>
        <strain evidence="6">SC5314 / ATCC MYA-2876</strain>
    </source>
</reference>
<dbReference type="GO" id="GO:0044011">
    <property type="term" value="P:single-species biofilm formation on inanimate substrate"/>
    <property type="evidence" value="ECO:0000315"/>
    <property type="project" value="CGD"/>
</dbReference>